<dbReference type="Gene3D" id="3.30.450.20">
    <property type="entry name" value="PAS domain"/>
    <property type="match status" value="1"/>
</dbReference>
<keyword evidence="8" id="KW-1133">Transmembrane helix</keyword>
<dbReference type="Gene3D" id="6.10.340.10">
    <property type="match status" value="1"/>
</dbReference>
<evidence type="ECO:0000256" key="3">
    <source>
        <dbReference type="ARBA" id="ARBA00012438"/>
    </source>
</evidence>
<dbReference type="PROSITE" id="PS50885">
    <property type="entry name" value="HAMP"/>
    <property type="match status" value="1"/>
</dbReference>
<dbReference type="InterPro" id="IPR036097">
    <property type="entry name" value="HisK_dim/P_sf"/>
</dbReference>
<evidence type="ECO:0000256" key="6">
    <source>
        <dbReference type="ARBA" id="ARBA00022777"/>
    </source>
</evidence>
<dbReference type="InterPro" id="IPR003661">
    <property type="entry name" value="HisK_dim/P_dom"/>
</dbReference>
<evidence type="ECO:0000256" key="1">
    <source>
        <dbReference type="ARBA" id="ARBA00000085"/>
    </source>
</evidence>
<dbReference type="EMBL" id="LNQR01000070">
    <property type="protein sequence ID" value="KWT84157.1"/>
    <property type="molecule type" value="Genomic_DNA"/>
</dbReference>
<dbReference type="CDD" id="cd00075">
    <property type="entry name" value="HATPase"/>
    <property type="match status" value="1"/>
</dbReference>
<evidence type="ECO:0000256" key="8">
    <source>
        <dbReference type="SAM" id="Phobius"/>
    </source>
</evidence>
<evidence type="ECO:0000256" key="7">
    <source>
        <dbReference type="SAM" id="Coils"/>
    </source>
</evidence>
<organism evidence="11 12">
    <name type="scientific">Candidatus Magnetominusculus xianensis</name>
    <dbReference type="NCBI Taxonomy" id="1748249"/>
    <lineage>
        <taxon>Bacteria</taxon>
        <taxon>Pseudomonadati</taxon>
        <taxon>Nitrospirota</taxon>
        <taxon>Nitrospiria</taxon>
        <taxon>Nitrospirales</taxon>
        <taxon>Nitrospiraceae</taxon>
        <taxon>Candidatus Magnetominusculus</taxon>
    </lineage>
</organism>
<keyword evidence="7" id="KW-0175">Coiled coil</keyword>
<dbReference type="CDD" id="cd00082">
    <property type="entry name" value="HisKA"/>
    <property type="match status" value="1"/>
</dbReference>
<dbReference type="GO" id="GO:0004673">
    <property type="term" value="F:protein histidine kinase activity"/>
    <property type="evidence" value="ECO:0007669"/>
    <property type="project" value="UniProtKB-EC"/>
</dbReference>
<dbReference type="SUPFAM" id="SSF55874">
    <property type="entry name" value="ATPase domain of HSP90 chaperone/DNA topoisomerase II/histidine kinase"/>
    <property type="match status" value="1"/>
</dbReference>
<dbReference type="InterPro" id="IPR003660">
    <property type="entry name" value="HAMP_dom"/>
</dbReference>
<evidence type="ECO:0000256" key="2">
    <source>
        <dbReference type="ARBA" id="ARBA00004370"/>
    </source>
</evidence>
<protein>
    <recommendedName>
        <fullName evidence="3">histidine kinase</fullName>
        <ecNumber evidence="3">2.7.13.3</ecNumber>
    </recommendedName>
</protein>
<dbReference type="Gene3D" id="1.10.287.130">
    <property type="match status" value="1"/>
</dbReference>
<keyword evidence="8" id="KW-0472">Membrane</keyword>
<feature type="domain" description="HAMP" evidence="10">
    <location>
        <begin position="314"/>
        <end position="366"/>
    </location>
</feature>
<evidence type="ECO:0000313" key="12">
    <source>
        <dbReference type="Proteomes" id="UP000060487"/>
    </source>
</evidence>
<dbReference type="SUPFAM" id="SSF47384">
    <property type="entry name" value="Homodimeric domain of signal transducing histidine kinase"/>
    <property type="match status" value="1"/>
</dbReference>
<comment type="catalytic activity">
    <reaction evidence="1">
        <text>ATP + protein L-histidine = ADP + protein N-phospho-L-histidine.</text>
        <dbReference type="EC" id="2.7.13.3"/>
    </reaction>
</comment>
<keyword evidence="12" id="KW-1185">Reference proteome</keyword>
<dbReference type="InterPro" id="IPR004358">
    <property type="entry name" value="Sig_transdc_His_kin-like_C"/>
</dbReference>
<dbReference type="SMART" id="SM00387">
    <property type="entry name" value="HATPase_c"/>
    <property type="match status" value="1"/>
</dbReference>
<keyword evidence="5 11" id="KW-0808">Transferase</keyword>
<dbReference type="Gene3D" id="3.30.565.10">
    <property type="entry name" value="Histidine kinase-like ATPase, C-terminal domain"/>
    <property type="match status" value="1"/>
</dbReference>
<evidence type="ECO:0000256" key="5">
    <source>
        <dbReference type="ARBA" id="ARBA00022679"/>
    </source>
</evidence>
<dbReference type="CDD" id="cd12912">
    <property type="entry name" value="PDC2_MCP_like"/>
    <property type="match status" value="1"/>
</dbReference>
<dbReference type="EC" id="2.7.13.3" evidence="3"/>
<dbReference type="PRINTS" id="PR00344">
    <property type="entry name" value="BCTRLSENSOR"/>
</dbReference>
<dbReference type="InterPro" id="IPR036890">
    <property type="entry name" value="HATPase_C_sf"/>
</dbReference>
<keyword evidence="6 11" id="KW-0418">Kinase</keyword>
<dbReference type="PROSITE" id="PS50109">
    <property type="entry name" value="HIS_KIN"/>
    <property type="match status" value="1"/>
</dbReference>
<feature type="transmembrane region" description="Helical" evidence="8">
    <location>
        <begin position="287"/>
        <end position="308"/>
    </location>
</feature>
<dbReference type="CDD" id="cd06225">
    <property type="entry name" value="HAMP"/>
    <property type="match status" value="1"/>
</dbReference>
<accession>A0ABR5SEF0</accession>
<gene>
    <name evidence="11" type="ORF">ASN18_2085</name>
</gene>
<dbReference type="InterPro" id="IPR005467">
    <property type="entry name" value="His_kinase_dom"/>
</dbReference>
<comment type="caution">
    <text evidence="11">The sequence shown here is derived from an EMBL/GenBank/DDBJ whole genome shotgun (WGS) entry which is preliminary data.</text>
</comment>
<comment type="subcellular location">
    <subcellularLocation>
        <location evidence="2">Membrane</location>
    </subcellularLocation>
</comment>
<dbReference type="Pfam" id="PF00672">
    <property type="entry name" value="HAMP"/>
    <property type="match status" value="1"/>
</dbReference>
<name>A0ABR5SEF0_9BACT</name>
<evidence type="ECO:0000259" key="9">
    <source>
        <dbReference type="PROSITE" id="PS50109"/>
    </source>
</evidence>
<keyword evidence="8" id="KW-0812">Transmembrane</keyword>
<evidence type="ECO:0000259" key="10">
    <source>
        <dbReference type="PROSITE" id="PS50885"/>
    </source>
</evidence>
<dbReference type="SMART" id="SM00304">
    <property type="entry name" value="HAMP"/>
    <property type="match status" value="1"/>
</dbReference>
<evidence type="ECO:0000256" key="4">
    <source>
        <dbReference type="ARBA" id="ARBA00022553"/>
    </source>
</evidence>
<dbReference type="SUPFAM" id="SSF158472">
    <property type="entry name" value="HAMP domain-like"/>
    <property type="match status" value="1"/>
</dbReference>
<dbReference type="InterPro" id="IPR003594">
    <property type="entry name" value="HATPase_dom"/>
</dbReference>
<dbReference type="PANTHER" id="PTHR43065">
    <property type="entry name" value="SENSOR HISTIDINE KINASE"/>
    <property type="match status" value="1"/>
</dbReference>
<feature type="domain" description="Histidine kinase" evidence="9">
    <location>
        <begin position="404"/>
        <end position="635"/>
    </location>
</feature>
<feature type="coiled-coil region" evidence="7">
    <location>
        <begin position="361"/>
        <end position="395"/>
    </location>
</feature>
<proteinExistence type="predicted"/>
<keyword evidence="4" id="KW-0597">Phosphoprotein</keyword>
<dbReference type="Proteomes" id="UP000060487">
    <property type="component" value="Unassembled WGS sequence"/>
</dbReference>
<dbReference type="Pfam" id="PF02518">
    <property type="entry name" value="HATPase_c"/>
    <property type="match status" value="1"/>
</dbReference>
<feature type="transmembrane region" description="Helical" evidence="8">
    <location>
        <begin position="12"/>
        <end position="32"/>
    </location>
</feature>
<evidence type="ECO:0000313" key="11">
    <source>
        <dbReference type="EMBL" id="KWT84157.1"/>
    </source>
</evidence>
<sequence length="639" mass="70628">MFLSIKNKILLSHFGIVLSVGLLLGASGYYFMSSHVTADEMEHLEFIAKTMSLRINDGIARKKSILQRISEGREVDVYVERYHELLLSQYFTKFSKEFPVLSYVNARAEEEVTVVNAGAASGNRDIGDTTQILSQLAANTSKPDKIIISNAQYNAMLGVPAVTFAIPKYSFFGDQLIGFIMGVSPISDITKCLSDVEVAEDGFILLLDDNKNIIYHNTHHSIGKLIEKAGASYDFPIKPASMSKGILRTSVLGIDSIAAYFPIEETRWQLLVVMPYEGFISEARKTIYSTVVILIIVLAASGVIFTLITNNITNNISNPLKRFISFTDMIAKGNYSQVTGINSTDEIGVLAKSFNNMLIELDKTQQARNEHLEELKEINEYLKQSQAQLVQAEKMASLGQLVAGVAHEINTPVGIAYTLSSSIVKSTEAISSAFNDKSLNRSQLGKYITEVEQGNQLIFNNLHRTADLIKSFKMVSADQLTQDRRRFNLEDYIGEILFTLQPKTKKYQHNIEVSCSKDLTLDSYPGAFAQIITNLLMNSLIHAYDPGEKGTITISAIPKGDEIIVEYKDDGKGIPEEDLKHIFDPFFTTRRGAGGMGLGLHIVFNTVTQTLGGRMECKSTLGKGTAFIINVPVRTEGTA</sequence>
<reference evidence="11 12" key="1">
    <citation type="submission" date="2015-11" db="EMBL/GenBank/DDBJ databases">
        <authorList>
            <person name="Lin W."/>
        </authorList>
    </citation>
    <scope>NUCLEOTIDE SEQUENCE [LARGE SCALE GENOMIC DNA]</scope>
    <source>
        <strain evidence="11 12">HCH-1</strain>
    </source>
</reference>